<keyword evidence="2" id="KW-0964">Secreted</keyword>
<keyword evidence="8" id="KW-1185">Reference proteome</keyword>
<dbReference type="PROSITE" id="PS51465">
    <property type="entry name" value="KAZAL_2"/>
    <property type="match status" value="1"/>
</dbReference>
<keyword evidence="3" id="KW-0646">Protease inhibitor</keyword>
<dbReference type="SMART" id="SM00280">
    <property type="entry name" value="KAZAL"/>
    <property type="match status" value="1"/>
</dbReference>
<evidence type="ECO:0000256" key="5">
    <source>
        <dbReference type="ARBA" id="ARBA00023157"/>
    </source>
</evidence>
<dbReference type="InterPro" id="IPR051597">
    <property type="entry name" value="Bifunctional_prot_inhibitor"/>
</dbReference>
<dbReference type="STRING" id="48699.ENSPLAP00000022320"/>
<name>A0A3B3V987_9TELE</name>
<reference evidence="7" key="2">
    <citation type="submission" date="2025-09" db="UniProtKB">
        <authorList>
            <consortium name="Ensembl"/>
        </authorList>
    </citation>
    <scope>IDENTIFICATION</scope>
</reference>
<feature type="domain" description="Kazal-like" evidence="6">
    <location>
        <begin position="27"/>
        <end position="80"/>
    </location>
</feature>
<evidence type="ECO:0000256" key="2">
    <source>
        <dbReference type="ARBA" id="ARBA00022525"/>
    </source>
</evidence>
<dbReference type="GeneTree" id="ENSGT01100000263903"/>
<keyword evidence="5" id="KW-1015">Disulfide bond</keyword>
<dbReference type="Pfam" id="PF00050">
    <property type="entry name" value="Kazal_1"/>
    <property type="match status" value="1"/>
</dbReference>
<keyword evidence="4" id="KW-0722">Serine protease inhibitor</keyword>
<comment type="subcellular location">
    <subcellularLocation>
        <location evidence="1">Secreted</location>
    </subcellularLocation>
</comment>
<dbReference type="AlphaFoldDB" id="A0A3B3V987"/>
<evidence type="ECO:0000259" key="6">
    <source>
        <dbReference type="PROSITE" id="PS51465"/>
    </source>
</evidence>
<protein>
    <recommendedName>
        <fullName evidence="6">Kazal-like domain-containing protein</fullName>
    </recommendedName>
</protein>
<evidence type="ECO:0000256" key="3">
    <source>
        <dbReference type="ARBA" id="ARBA00022690"/>
    </source>
</evidence>
<dbReference type="InterPro" id="IPR002350">
    <property type="entry name" value="Kazal_dom"/>
</dbReference>
<proteinExistence type="predicted"/>
<evidence type="ECO:0000313" key="7">
    <source>
        <dbReference type="Ensembl" id="ENSPLAP00000022320.1"/>
    </source>
</evidence>
<evidence type="ECO:0000256" key="1">
    <source>
        <dbReference type="ARBA" id="ARBA00004613"/>
    </source>
</evidence>
<organism evidence="7 8">
    <name type="scientific">Poecilia latipinna</name>
    <name type="common">sailfin molly</name>
    <dbReference type="NCBI Taxonomy" id="48699"/>
    <lineage>
        <taxon>Eukaryota</taxon>
        <taxon>Metazoa</taxon>
        <taxon>Chordata</taxon>
        <taxon>Craniata</taxon>
        <taxon>Vertebrata</taxon>
        <taxon>Euteleostomi</taxon>
        <taxon>Actinopterygii</taxon>
        <taxon>Neopterygii</taxon>
        <taxon>Teleostei</taxon>
        <taxon>Neoteleostei</taxon>
        <taxon>Acanthomorphata</taxon>
        <taxon>Ovalentaria</taxon>
        <taxon>Atherinomorphae</taxon>
        <taxon>Cyprinodontiformes</taxon>
        <taxon>Poeciliidae</taxon>
        <taxon>Poeciliinae</taxon>
        <taxon>Poecilia</taxon>
    </lineage>
</organism>
<dbReference type="Proteomes" id="UP000261500">
    <property type="component" value="Unplaced"/>
</dbReference>
<sequence length="80" mass="8869">VQLLVSSVAAFLEVSLWLILCNVWFLYVYEATCPDPKIFACTFNVIPVCGSNGQSYGNECLLCKEIETNKEILVAKDGMC</sequence>
<dbReference type="PANTHER" id="PTHR47729:SF1">
    <property type="entry name" value="OVOMUCOID-LIKE-RELATED"/>
    <property type="match status" value="1"/>
</dbReference>
<dbReference type="SUPFAM" id="SSF100895">
    <property type="entry name" value="Kazal-type serine protease inhibitors"/>
    <property type="match status" value="1"/>
</dbReference>
<accession>A0A3B3V987</accession>
<reference evidence="7" key="1">
    <citation type="submission" date="2025-08" db="UniProtKB">
        <authorList>
            <consortium name="Ensembl"/>
        </authorList>
    </citation>
    <scope>IDENTIFICATION</scope>
</reference>
<evidence type="ECO:0000256" key="4">
    <source>
        <dbReference type="ARBA" id="ARBA00022900"/>
    </source>
</evidence>
<dbReference type="Ensembl" id="ENSPLAT00000008753.1">
    <property type="protein sequence ID" value="ENSPLAP00000022320.1"/>
    <property type="gene ID" value="ENSPLAG00000006764.1"/>
</dbReference>
<evidence type="ECO:0000313" key="8">
    <source>
        <dbReference type="Proteomes" id="UP000261500"/>
    </source>
</evidence>
<dbReference type="InterPro" id="IPR036058">
    <property type="entry name" value="Kazal_dom_sf"/>
</dbReference>
<dbReference type="PROSITE" id="PS00282">
    <property type="entry name" value="KAZAL_1"/>
    <property type="match status" value="1"/>
</dbReference>
<dbReference type="Gene3D" id="3.30.60.30">
    <property type="match status" value="1"/>
</dbReference>
<dbReference type="GO" id="GO:0004867">
    <property type="term" value="F:serine-type endopeptidase inhibitor activity"/>
    <property type="evidence" value="ECO:0007669"/>
    <property type="project" value="UniProtKB-KW"/>
</dbReference>
<dbReference type="PANTHER" id="PTHR47729">
    <property type="entry name" value="SERINE PEPTIDASE INHIBITOR, KAZAL TYPE 2, TANDEM DUPLICATE 1-RELATED"/>
    <property type="match status" value="1"/>
</dbReference>
<dbReference type="GO" id="GO:0005576">
    <property type="term" value="C:extracellular region"/>
    <property type="evidence" value="ECO:0007669"/>
    <property type="project" value="UniProtKB-SubCell"/>
</dbReference>